<evidence type="ECO:0000313" key="2">
    <source>
        <dbReference type="Proteomes" id="UP000265520"/>
    </source>
</evidence>
<feature type="non-terminal residue" evidence="1">
    <location>
        <position position="1"/>
    </location>
</feature>
<proteinExistence type="predicted"/>
<organism evidence="1 2">
    <name type="scientific">Trifolium medium</name>
    <dbReference type="NCBI Taxonomy" id="97028"/>
    <lineage>
        <taxon>Eukaryota</taxon>
        <taxon>Viridiplantae</taxon>
        <taxon>Streptophyta</taxon>
        <taxon>Embryophyta</taxon>
        <taxon>Tracheophyta</taxon>
        <taxon>Spermatophyta</taxon>
        <taxon>Magnoliopsida</taxon>
        <taxon>eudicotyledons</taxon>
        <taxon>Gunneridae</taxon>
        <taxon>Pentapetalae</taxon>
        <taxon>rosids</taxon>
        <taxon>fabids</taxon>
        <taxon>Fabales</taxon>
        <taxon>Fabaceae</taxon>
        <taxon>Papilionoideae</taxon>
        <taxon>50 kb inversion clade</taxon>
        <taxon>NPAAA clade</taxon>
        <taxon>Hologalegina</taxon>
        <taxon>IRL clade</taxon>
        <taxon>Trifolieae</taxon>
        <taxon>Trifolium</taxon>
    </lineage>
</organism>
<sequence>QEWRGAPVSKDRAPGILCHLPVAQIHMVCRASSSVLHACCAERLTRRADAKSV</sequence>
<protein>
    <submittedName>
        <fullName evidence="1">Uncharacterized protein</fullName>
    </submittedName>
</protein>
<reference evidence="1 2" key="1">
    <citation type="journal article" date="2018" name="Front. Plant Sci.">
        <title>Red Clover (Trifolium pratense) and Zigzag Clover (T. medium) - A Picture of Genomic Similarities and Differences.</title>
        <authorList>
            <person name="Dluhosova J."/>
            <person name="Istvanek J."/>
            <person name="Nedelnik J."/>
            <person name="Repkova J."/>
        </authorList>
    </citation>
    <scope>NUCLEOTIDE SEQUENCE [LARGE SCALE GENOMIC DNA]</scope>
    <source>
        <strain evidence="2">cv. 10/8</strain>
        <tissue evidence="1">Leaf</tissue>
    </source>
</reference>
<accession>A0A392V6X4</accession>
<comment type="caution">
    <text evidence="1">The sequence shown here is derived from an EMBL/GenBank/DDBJ whole genome shotgun (WGS) entry which is preliminary data.</text>
</comment>
<name>A0A392V6X4_9FABA</name>
<keyword evidence="2" id="KW-1185">Reference proteome</keyword>
<dbReference type="EMBL" id="LXQA011037867">
    <property type="protein sequence ID" value="MCI82210.1"/>
    <property type="molecule type" value="Genomic_DNA"/>
</dbReference>
<evidence type="ECO:0000313" key="1">
    <source>
        <dbReference type="EMBL" id="MCI82210.1"/>
    </source>
</evidence>
<dbReference type="AlphaFoldDB" id="A0A392V6X4"/>
<dbReference type="Proteomes" id="UP000265520">
    <property type="component" value="Unassembled WGS sequence"/>
</dbReference>